<dbReference type="GO" id="GO:0030976">
    <property type="term" value="F:thiamine pyrophosphate binding"/>
    <property type="evidence" value="ECO:0007669"/>
    <property type="project" value="InterPro"/>
</dbReference>
<evidence type="ECO:0000313" key="4">
    <source>
        <dbReference type="EMBL" id="CAI8000284.1"/>
    </source>
</evidence>
<proteinExistence type="predicted"/>
<dbReference type="InterPro" id="IPR011766">
    <property type="entry name" value="TPP_enzyme_TPP-bd"/>
</dbReference>
<dbReference type="PANTHER" id="PTHR42818">
    <property type="entry name" value="SULFOPYRUVATE DECARBOXYLASE SUBUNIT ALPHA"/>
    <property type="match status" value="1"/>
</dbReference>
<comment type="caution">
    <text evidence="4">The sequence shown here is derived from an EMBL/GenBank/DDBJ whole genome shotgun (WGS) entry which is preliminary data.</text>
</comment>
<dbReference type="PANTHER" id="PTHR42818:SF1">
    <property type="entry name" value="SULFOPYRUVATE DECARBOXYLASE"/>
    <property type="match status" value="1"/>
</dbReference>
<name>A0AA35W7K8_GEOBA</name>
<dbReference type="EMBL" id="CASHTH010000397">
    <property type="protein sequence ID" value="CAI8000284.1"/>
    <property type="molecule type" value="Genomic_DNA"/>
</dbReference>
<dbReference type="GO" id="GO:0016831">
    <property type="term" value="F:carboxy-lyase activity"/>
    <property type="evidence" value="ECO:0007669"/>
    <property type="project" value="UniProtKB-KW"/>
</dbReference>
<evidence type="ECO:0000313" key="5">
    <source>
        <dbReference type="Proteomes" id="UP001174909"/>
    </source>
</evidence>
<protein>
    <submittedName>
        <fullName evidence="4">Sulfopyruvate decarboxylase subunit beta</fullName>
    </submittedName>
</protein>
<dbReference type="InterPro" id="IPR029061">
    <property type="entry name" value="THDP-binding"/>
</dbReference>
<feature type="domain" description="Thiamine pyrophosphate enzyme TPP-binding" evidence="3">
    <location>
        <begin position="48"/>
        <end position="166"/>
    </location>
</feature>
<evidence type="ECO:0000256" key="2">
    <source>
        <dbReference type="ARBA" id="ARBA00023239"/>
    </source>
</evidence>
<gene>
    <name evidence="4" type="ORF">GBAR_LOCUS2884</name>
</gene>
<dbReference type="AlphaFoldDB" id="A0AA35W7K8"/>
<keyword evidence="5" id="KW-1185">Reference proteome</keyword>
<reference evidence="4" key="1">
    <citation type="submission" date="2023-03" db="EMBL/GenBank/DDBJ databases">
        <authorList>
            <person name="Steffen K."/>
            <person name="Cardenas P."/>
        </authorList>
    </citation>
    <scope>NUCLEOTIDE SEQUENCE</scope>
</reference>
<organism evidence="4 5">
    <name type="scientific">Geodia barretti</name>
    <name type="common">Barrett's horny sponge</name>
    <dbReference type="NCBI Taxonomy" id="519541"/>
    <lineage>
        <taxon>Eukaryota</taxon>
        <taxon>Metazoa</taxon>
        <taxon>Porifera</taxon>
        <taxon>Demospongiae</taxon>
        <taxon>Heteroscleromorpha</taxon>
        <taxon>Tetractinellida</taxon>
        <taxon>Astrophorina</taxon>
        <taxon>Geodiidae</taxon>
        <taxon>Geodia</taxon>
    </lineage>
</organism>
<dbReference type="Proteomes" id="UP001174909">
    <property type="component" value="Unassembled WGS sequence"/>
</dbReference>
<sequence>MIRYCTFRRKQLLRFDATKLVLSHAGDSPVVGNLGPTSDELYHAGHRDRNFYTYGNMGLCSSIALGMALSTDDKIISLDGDGSLLMNLGTIATIGREKPENLVVLVWDNEAWGQTGGQPSHTSTNADLEEIANSCGITKTATVGDLETLEDVFSRAMAEPGPWFIVAKIEEPTNTCPWRRWSRNLRCTGLGIRT</sequence>
<dbReference type="Gene3D" id="3.40.50.970">
    <property type="match status" value="1"/>
</dbReference>
<dbReference type="SUPFAM" id="SSF52518">
    <property type="entry name" value="Thiamin diphosphate-binding fold (THDP-binding)"/>
    <property type="match status" value="1"/>
</dbReference>
<evidence type="ECO:0000256" key="1">
    <source>
        <dbReference type="ARBA" id="ARBA00022793"/>
    </source>
</evidence>
<keyword evidence="1" id="KW-0210">Decarboxylase</keyword>
<dbReference type="Pfam" id="PF02775">
    <property type="entry name" value="TPP_enzyme_C"/>
    <property type="match status" value="1"/>
</dbReference>
<keyword evidence="2" id="KW-0456">Lyase</keyword>
<evidence type="ECO:0000259" key="3">
    <source>
        <dbReference type="Pfam" id="PF02775"/>
    </source>
</evidence>
<dbReference type="InterPro" id="IPR051818">
    <property type="entry name" value="TPP_dependent_decarboxylase"/>
</dbReference>
<accession>A0AA35W7K8</accession>